<accession>A0AAV1IHT9</accession>
<feature type="region of interest" description="Disordered" evidence="1">
    <location>
        <begin position="188"/>
        <end position="263"/>
    </location>
</feature>
<feature type="region of interest" description="Disordered" evidence="1">
    <location>
        <begin position="556"/>
        <end position="593"/>
    </location>
</feature>
<dbReference type="InterPro" id="IPR002044">
    <property type="entry name" value="CBM20"/>
</dbReference>
<feature type="transmembrane region" description="Helical" evidence="2">
    <location>
        <begin position="420"/>
        <end position="441"/>
    </location>
</feature>
<dbReference type="Pfam" id="PF00686">
    <property type="entry name" value="CBM_20"/>
    <property type="match status" value="1"/>
</dbReference>
<evidence type="ECO:0000313" key="4">
    <source>
        <dbReference type="EMBL" id="CAK0785503.1"/>
    </source>
</evidence>
<protein>
    <recommendedName>
        <fullName evidence="3">CBM20 domain-containing protein</fullName>
    </recommendedName>
</protein>
<keyword evidence="2" id="KW-0812">Transmembrane</keyword>
<organism evidence="4 5">
    <name type="scientific">Coccomyxa viridis</name>
    <dbReference type="NCBI Taxonomy" id="1274662"/>
    <lineage>
        <taxon>Eukaryota</taxon>
        <taxon>Viridiplantae</taxon>
        <taxon>Chlorophyta</taxon>
        <taxon>core chlorophytes</taxon>
        <taxon>Trebouxiophyceae</taxon>
        <taxon>Trebouxiophyceae incertae sedis</taxon>
        <taxon>Coccomyxaceae</taxon>
        <taxon>Coccomyxa</taxon>
    </lineage>
</organism>
<feature type="transmembrane region" description="Helical" evidence="2">
    <location>
        <begin position="461"/>
        <end position="479"/>
    </location>
</feature>
<comment type="caution">
    <text evidence="4">The sequence shown here is derived from an EMBL/GenBank/DDBJ whole genome shotgun (WGS) entry which is preliminary data.</text>
</comment>
<evidence type="ECO:0000256" key="2">
    <source>
        <dbReference type="SAM" id="Phobius"/>
    </source>
</evidence>
<dbReference type="Gene3D" id="2.60.40.10">
    <property type="entry name" value="Immunoglobulins"/>
    <property type="match status" value="1"/>
</dbReference>
<proteinExistence type="predicted"/>
<dbReference type="PANTHER" id="PTHR37231:SF2">
    <property type="entry name" value="EXPRESSED PROTEIN"/>
    <property type="match status" value="1"/>
</dbReference>
<evidence type="ECO:0000313" key="5">
    <source>
        <dbReference type="Proteomes" id="UP001314263"/>
    </source>
</evidence>
<dbReference type="PROSITE" id="PS51166">
    <property type="entry name" value="CBM20"/>
    <property type="match status" value="1"/>
</dbReference>
<keyword evidence="2" id="KW-0472">Membrane</keyword>
<feature type="compositionally biased region" description="Low complexity" evidence="1">
    <location>
        <begin position="556"/>
        <end position="576"/>
    </location>
</feature>
<evidence type="ECO:0000259" key="3">
    <source>
        <dbReference type="PROSITE" id="PS51166"/>
    </source>
</evidence>
<feature type="region of interest" description="Disordered" evidence="1">
    <location>
        <begin position="346"/>
        <end position="370"/>
    </location>
</feature>
<keyword evidence="2" id="KW-1133">Transmembrane helix</keyword>
<evidence type="ECO:0000256" key="1">
    <source>
        <dbReference type="SAM" id="MobiDB-lite"/>
    </source>
</evidence>
<feature type="transmembrane region" description="Helical" evidence="2">
    <location>
        <begin position="491"/>
        <end position="512"/>
    </location>
</feature>
<feature type="compositionally biased region" description="Basic and acidic residues" evidence="1">
    <location>
        <begin position="225"/>
        <end position="240"/>
    </location>
</feature>
<sequence>MACRASVLTAPAYGRSHVNRNLSWRAFGAFRDAGLRKMRMVRRCRHERPFKRIAADATLRLTVQQQLPFGENLRVAGSGDPLGNWDPASAPSMTWSEDDKWTSELNLPPGSYDFKLVILREDGSVAAWEPGENRTVTVDEESGPLEARCVWSDTNSIFLSCSTGTEEQADSGFPATPGAAEQVEAAAAEAESQGADLAAVTPAPPAEPTPVNQASEAPEGVEPVMGKDEPSVADLQKEEAPNAVEAVTHPEGETEASHPQLDSEALTVPGAKEEWGVAGGGEMGAVTEQESEAQMQAGSSAPPSASTPGLAQPAPTHDESEPESQAEAGALPEGELRIEAEQMTGMEDAAASRTAAAKFEEPPSESEVSQGRLDIAAEGQTVGQAAASPQPQAIFKTGEAAKEVTSVAESPMVPNTGVRGLLGVMGVLAVPVVGYSLYTLYNTGCGLPPGPSGLIGAAEGFSYVTLLGIAGWGIGMRATTSRGLPSGPGNALGIAESLSYITLALGAVVLTLQIKNYGYIPSALPDSKCYGDAGPKSPSDITKALADVFTTSEAPALTTSPAAPSASSADSSAAMSLQGTSYRPSPSVADTAEAGNGAKVGMAGSWGSTSGAETEAPQESTSAMLCLQPAVPQSCSYAARSTHFQLVSMPRRAALPSMQLAEAPSAAAPGDVELNKAARKASRKLKDLLEQDQYEEVYSGALDGLSGSDIVPVVEELENVVSGLIRLFTETLPSLAGSIFRAAGTDSPVMGSSSLTQGWLTSGLDLAQLAQPQERLATASTSPTDRAEPHSEVESTAQQAHGLHSAALRTGHFGVSVDVSGTAAGRIQPGLLQVAIPLSRSLFQADIGFTAAATNAVTAAVNVNNQVENMLGPLRQAAADMRSLVSQIAELAASIDKYESAAQVDRESLAKSADALHSILGTATDSVSRTGSGLPALIAQLQTAVGQLRDTGSGNAKADVANFDRVVKTLESAVAALSDASVSLDVREPLEVAEETVQKEVTGEQALTEPVAEVAERVVDPAVQGIEKAVKRLQDALSELDAAVSAARGFPTESAPPLKK</sequence>
<dbReference type="EMBL" id="CAUYUE010000012">
    <property type="protein sequence ID" value="CAK0785503.1"/>
    <property type="molecule type" value="Genomic_DNA"/>
</dbReference>
<keyword evidence="5" id="KW-1185">Reference proteome</keyword>
<dbReference type="PANTHER" id="PTHR37231">
    <property type="entry name" value="EXPRESSED PROTEIN"/>
    <property type="match status" value="1"/>
</dbReference>
<reference evidence="4 5" key="1">
    <citation type="submission" date="2023-10" db="EMBL/GenBank/DDBJ databases">
        <authorList>
            <person name="Maclean D."/>
            <person name="Macfadyen A."/>
        </authorList>
    </citation>
    <scope>NUCLEOTIDE SEQUENCE [LARGE SCALE GENOMIC DNA]</scope>
</reference>
<feature type="region of interest" description="Disordered" evidence="1">
    <location>
        <begin position="774"/>
        <end position="801"/>
    </location>
</feature>
<feature type="compositionally biased region" description="Low complexity" evidence="1">
    <location>
        <begin position="297"/>
        <end position="311"/>
    </location>
</feature>
<dbReference type="SMART" id="SM01065">
    <property type="entry name" value="CBM_2"/>
    <property type="match status" value="1"/>
</dbReference>
<feature type="compositionally biased region" description="Low complexity" evidence="1">
    <location>
        <begin position="188"/>
        <end position="201"/>
    </location>
</feature>
<name>A0AAV1IHT9_9CHLO</name>
<dbReference type="InterPro" id="IPR013783">
    <property type="entry name" value="Ig-like_fold"/>
</dbReference>
<dbReference type="Proteomes" id="UP001314263">
    <property type="component" value="Unassembled WGS sequence"/>
</dbReference>
<dbReference type="AlphaFoldDB" id="A0AAV1IHT9"/>
<dbReference type="GO" id="GO:2001070">
    <property type="term" value="F:starch binding"/>
    <property type="evidence" value="ECO:0007669"/>
    <property type="project" value="InterPro"/>
</dbReference>
<dbReference type="SUPFAM" id="SSF49452">
    <property type="entry name" value="Starch-binding domain-like"/>
    <property type="match status" value="1"/>
</dbReference>
<dbReference type="InterPro" id="IPR013784">
    <property type="entry name" value="Carb-bd-like_fold"/>
</dbReference>
<dbReference type="CDD" id="cd05467">
    <property type="entry name" value="CBM20"/>
    <property type="match status" value="1"/>
</dbReference>
<feature type="region of interest" description="Disordered" evidence="1">
    <location>
        <begin position="289"/>
        <end position="330"/>
    </location>
</feature>
<feature type="domain" description="CBM20" evidence="3">
    <location>
        <begin position="51"/>
        <end position="156"/>
    </location>
</feature>
<gene>
    <name evidence="4" type="ORF">CVIRNUC_008713</name>
</gene>